<organism evidence="12">
    <name type="scientific">Downesia tarsata</name>
    <dbReference type="NCBI Taxonomy" id="2790390"/>
    <lineage>
        <taxon>Eukaryota</taxon>
        <taxon>Metazoa</taxon>
        <taxon>Ecdysozoa</taxon>
        <taxon>Arthropoda</taxon>
        <taxon>Hexapoda</taxon>
        <taxon>Insecta</taxon>
        <taxon>Pterygota</taxon>
        <taxon>Neoptera</taxon>
        <taxon>Endopterygota</taxon>
        <taxon>Coleoptera</taxon>
        <taxon>Polyphaga</taxon>
        <taxon>Cucujiformia</taxon>
        <taxon>Chrysomeloidea</taxon>
        <taxon>Chrysomelidae</taxon>
        <taxon>Cassidinae</taxon>
        <taxon>Downesia</taxon>
    </lineage>
</organism>
<keyword evidence="5" id="KW-1278">Translocase</keyword>
<dbReference type="AlphaFoldDB" id="A0A7T1C5F1"/>
<evidence type="ECO:0000256" key="8">
    <source>
        <dbReference type="ARBA" id="ARBA00023136"/>
    </source>
</evidence>
<evidence type="ECO:0000256" key="5">
    <source>
        <dbReference type="ARBA" id="ARBA00022967"/>
    </source>
</evidence>
<dbReference type="Pfam" id="PF00420">
    <property type="entry name" value="Oxidored_q2"/>
    <property type="match status" value="1"/>
</dbReference>
<reference evidence="12" key="1">
    <citation type="submission" date="2020-10" db="EMBL/GenBank/DDBJ databases">
        <title>The Complete Mitochondrial Genome of Downesia tarsata (Coleoptera: Chrysomelidae: Cassidinae).</title>
        <authorList>
            <person name="Dai X."/>
            <person name="Zhang S."/>
        </authorList>
    </citation>
    <scope>NUCLEOTIDE SEQUENCE</scope>
</reference>
<dbReference type="GO" id="GO:0008137">
    <property type="term" value="F:NADH dehydrogenase (ubiquinone) activity"/>
    <property type="evidence" value="ECO:0007669"/>
    <property type="project" value="UniProtKB-EC"/>
</dbReference>
<keyword evidence="4 11" id="KW-0812">Transmembrane</keyword>
<keyword evidence="7" id="KW-0520">NAD</keyword>
<proteinExistence type="inferred from homology"/>
<evidence type="ECO:0000256" key="2">
    <source>
        <dbReference type="ARBA" id="ARBA00010519"/>
    </source>
</evidence>
<feature type="transmembrane region" description="Helical" evidence="11">
    <location>
        <begin position="5"/>
        <end position="21"/>
    </location>
</feature>
<feature type="transmembrane region" description="Helical" evidence="11">
    <location>
        <begin position="60"/>
        <end position="80"/>
    </location>
</feature>
<evidence type="ECO:0000256" key="9">
    <source>
        <dbReference type="ARBA" id="ARBA00031586"/>
    </source>
</evidence>
<comment type="subcellular location">
    <subcellularLocation>
        <location evidence="1">Membrane</location>
        <topology evidence="1">Multi-pass membrane protein</topology>
    </subcellularLocation>
</comment>
<keyword evidence="8 11" id="KW-0472">Membrane</keyword>
<gene>
    <name evidence="12" type="primary">ND4L</name>
</gene>
<dbReference type="CTD" id="4539"/>
<feature type="transmembrane region" description="Helical" evidence="11">
    <location>
        <begin position="27"/>
        <end position="48"/>
    </location>
</feature>
<evidence type="ECO:0000256" key="1">
    <source>
        <dbReference type="ARBA" id="ARBA00004141"/>
    </source>
</evidence>
<geneLocation type="mitochondrion" evidence="12"/>
<keyword evidence="12" id="KW-0496">Mitochondrion</keyword>
<dbReference type="EMBL" id="MW176089">
    <property type="protein sequence ID" value="QPM99434.1"/>
    <property type="molecule type" value="Genomic_DNA"/>
</dbReference>
<protein>
    <recommendedName>
        <fullName evidence="3">NADH-ubiquinone oxidoreductase chain 4L</fullName>
    </recommendedName>
    <alternativeName>
        <fullName evidence="9">NADH dehydrogenase subunit 4L</fullName>
    </alternativeName>
</protein>
<dbReference type="Gene3D" id="1.10.287.3510">
    <property type="match status" value="1"/>
</dbReference>
<evidence type="ECO:0000256" key="4">
    <source>
        <dbReference type="ARBA" id="ARBA00022692"/>
    </source>
</evidence>
<keyword evidence="6 11" id="KW-1133">Transmembrane helix</keyword>
<dbReference type="RefSeq" id="YP_010117206.1">
    <property type="nucleotide sequence ID" value="NC_056105.1"/>
</dbReference>
<evidence type="ECO:0000256" key="10">
    <source>
        <dbReference type="ARBA" id="ARBA00049551"/>
    </source>
</evidence>
<name>A0A7T1C5F1_9CUCU</name>
<accession>A0A7T1C5F1</accession>
<evidence type="ECO:0000313" key="12">
    <source>
        <dbReference type="EMBL" id="QPM99434.1"/>
    </source>
</evidence>
<sequence>MKILNFICLLMFFSGFIYYLMSSYHFLFLLLSLEFMFLSLYLMIFIYLNFSPMNLSFNLVFLSMGVCEGVLGLSLMVQMVRSYGNDFLQMLNMLW</sequence>
<evidence type="ECO:0000256" key="11">
    <source>
        <dbReference type="SAM" id="Phobius"/>
    </source>
</evidence>
<dbReference type="InterPro" id="IPR039428">
    <property type="entry name" value="NUOK/Mnh_C1-like"/>
</dbReference>
<comment type="similarity">
    <text evidence="2">Belongs to the complex I subunit 4L family.</text>
</comment>
<dbReference type="GO" id="GO:0016020">
    <property type="term" value="C:membrane"/>
    <property type="evidence" value="ECO:0007669"/>
    <property type="project" value="UniProtKB-SubCell"/>
</dbReference>
<evidence type="ECO:0000256" key="7">
    <source>
        <dbReference type="ARBA" id="ARBA00023027"/>
    </source>
</evidence>
<evidence type="ECO:0000256" key="3">
    <source>
        <dbReference type="ARBA" id="ARBA00016612"/>
    </source>
</evidence>
<comment type="catalytic activity">
    <reaction evidence="10">
        <text>a ubiquinone + NADH + 5 H(+)(in) = a ubiquinol + NAD(+) + 4 H(+)(out)</text>
        <dbReference type="Rhea" id="RHEA:29091"/>
        <dbReference type="Rhea" id="RHEA-COMP:9565"/>
        <dbReference type="Rhea" id="RHEA-COMP:9566"/>
        <dbReference type="ChEBI" id="CHEBI:15378"/>
        <dbReference type="ChEBI" id="CHEBI:16389"/>
        <dbReference type="ChEBI" id="CHEBI:17976"/>
        <dbReference type="ChEBI" id="CHEBI:57540"/>
        <dbReference type="ChEBI" id="CHEBI:57945"/>
        <dbReference type="EC" id="7.1.1.2"/>
    </reaction>
</comment>
<dbReference type="GeneID" id="65316819"/>
<evidence type="ECO:0000256" key="6">
    <source>
        <dbReference type="ARBA" id="ARBA00022989"/>
    </source>
</evidence>